<evidence type="ECO:0000259" key="5">
    <source>
        <dbReference type="PROSITE" id="PS01124"/>
    </source>
</evidence>
<evidence type="ECO:0000256" key="3">
    <source>
        <dbReference type="ARBA" id="ARBA00023163"/>
    </source>
</evidence>
<dbReference type="InterPro" id="IPR050204">
    <property type="entry name" value="AraC_XylS_family_regulators"/>
</dbReference>
<keyword evidence="3" id="KW-0804">Transcription</keyword>
<dbReference type="Proteomes" id="UP000634780">
    <property type="component" value="Unassembled WGS sequence"/>
</dbReference>
<dbReference type="SUPFAM" id="SSF46689">
    <property type="entry name" value="Homeodomain-like"/>
    <property type="match status" value="1"/>
</dbReference>
<evidence type="ECO:0000313" key="7">
    <source>
        <dbReference type="Proteomes" id="UP000634780"/>
    </source>
</evidence>
<keyword evidence="7" id="KW-1185">Reference proteome</keyword>
<dbReference type="InterPro" id="IPR009057">
    <property type="entry name" value="Homeodomain-like_sf"/>
</dbReference>
<evidence type="ECO:0000256" key="2">
    <source>
        <dbReference type="ARBA" id="ARBA00023125"/>
    </source>
</evidence>
<dbReference type="SMART" id="SM00342">
    <property type="entry name" value="HTH_ARAC"/>
    <property type="match status" value="1"/>
</dbReference>
<dbReference type="PROSITE" id="PS01124">
    <property type="entry name" value="HTH_ARAC_FAMILY_2"/>
    <property type="match status" value="1"/>
</dbReference>
<name>A0ABS0X256_9ACTN</name>
<dbReference type="InterPro" id="IPR035418">
    <property type="entry name" value="AraC-bd_2"/>
</dbReference>
<dbReference type="PANTHER" id="PTHR46796">
    <property type="entry name" value="HTH-TYPE TRANSCRIPTIONAL ACTIVATOR RHAS-RELATED"/>
    <property type="match status" value="1"/>
</dbReference>
<evidence type="ECO:0000256" key="1">
    <source>
        <dbReference type="ARBA" id="ARBA00023015"/>
    </source>
</evidence>
<dbReference type="Pfam" id="PF14525">
    <property type="entry name" value="AraC_binding_2"/>
    <property type="match status" value="1"/>
</dbReference>
<gene>
    <name evidence="6" type="ORF">JGB26_08350</name>
</gene>
<sequence>MIETLSTTEDLPWGERFANWNELTSRAVLPTRARCHDEAGFQASALVLGSGTLQISTGTSWSSYSAARTQKLIRQSDPERYLLGVVRSGRPRFSQGNHDARLSADDLIVLDSSQPFTSHHEPGKLETLILPKALLPLPAAQVAPLLAQRLPGNTGIGAVLARCLQEIACTDSRYRGADIIRLLDTALELLAALLAHELQSPHALSPESQQHSLLARVQSFIHQHLADPDLSPATVAHAHHISLRRLQQVLATAGTTPAALIRRKRLQQCQRALLDPGHGGCTIRTIAARWGFTSHAHFTRLFHATHGSSPSEYRASHGSLLRTPTSPPHD</sequence>
<evidence type="ECO:0000256" key="4">
    <source>
        <dbReference type="SAM" id="MobiDB-lite"/>
    </source>
</evidence>
<dbReference type="RefSeq" id="WP_190118333.1">
    <property type="nucleotide sequence ID" value="NZ_BMVR01000010.1"/>
</dbReference>
<keyword evidence="1" id="KW-0805">Transcription regulation</keyword>
<keyword evidence="2" id="KW-0238">DNA-binding</keyword>
<reference evidence="6 7" key="1">
    <citation type="submission" date="2020-12" db="EMBL/GenBank/DDBJ databases">
        <title>Streptomyces typhae sp. nov., a novel endophytic actinomycete isolated from the root of cattail pollen (Typha angustifolia L.).</title>
        <authorList>
            <person name="Peng C."/>
            <person name="Liu C."/>
        </authorList>
    </citation>
    <scope>NUCLEOTIDE SEQUENCE [LARGE SCALE GENOMIC DNA]</scope>
    <source>
        <strain evidence="6 7">JCM 4753</strain>
    </source>
</reference>
<protein>
    <submittedName>
        <fullName evidence="6">Helix-turn-helix domain-containing protein</fullName>
    </submittedName>
</protein>
<dbReference type="InterPro" id="IPR020449">
    <property type="entry name" value="Tscrpt_reg_AraC-type_HTH"/>
</dbReference>
<accession>A0ABS0X256</accession>
<feature type="region of interest" description="Disordered" evidence="4">
    <location>
        <begin position="307"/>
        <end position="330"/>
    </location>
</feature>
<dbReference type="Gene3D" id="1.10.10.60">
    <property type="entry name" value="Homeodomain-like"/>
    <property type="match status" value="1"/>
</dbReference>
<dbReference type="EMBL" id="JAEKOZ010000004">
    <property type="protein sequence ID" value="MBJ3807124.1"/>
    <property type="molecule type" value="Genomic_DNA"/>
</dbReference>
<dbReference type="PANTHER" id="PTHR46796:SF6">
    <property type="entry name" value="ARAC SUBFAMILY"/>
    <property type="match status" value="1"/>
</dbReference>
<proteinExistence type="predicted"/>
<dbReference type="PRINTS" id="PR00032">
    <property type="entry name" value="HTHARAC"/>
</dbReference>
<organism evidence="6 7">
    <name type="scientific">Streptomyces flavofungini</name>
    <dbReference type="NCBI Taxonomy" id="68200"/>
    <lineage>
        <taxon>Bacteria</taxon>
        <taxon>Bacillati</taxon>
        <taxon>Actinomycetota</taxon>
        <taxon>Actinomycetes</taxon>
        <taxon>Kitasatosporales</taxon>
        <taxon>Streptomycetaceae</taxon>
        <taxon>Streptomyces</taxon>
    </lineage>
</organism>
<dbReference type="Pfam" id="PF12833">
    <property type="entry name" value="HTH_18"/>
    <property type="match status" value="1"/>
</dbReference>
<feature type="domain" description="HTH araC/xylS-type" evidence="5">
    <location>
        <begin position="215"/>
        <end position="316"/>
    </location>
</feature>
<dbReference type="InterPro" id="IPR018060">
    <property type="entry name" value="HTH_AraC"/>
</dbReference>
<comment type="caution">
    <text evidence="6">The sequence shown here is derived from an EMBL/GenBank/DDBJ whole genome shotgun (WGS) entry which is preliminary data.</text>
</comment>
<evidence type="ECO:0000313" key="6">
    <source>
        <dbReference type="EMBL" id="MBJ3807124.1"/>
    </source>
</evidence>